<evidence type="ECO:0000313" key="4">
    <source>
        <dbReference type="Proteomes" id="UP000523821"/>
    </source>
</evidence>
<dbReference type="EMBL" id="JACHOO010000004">
    <property type="protein sequence ID" value="MBB5753226.1"/>
    <property type="molecule type" value="Genomic_DNA"/>
</dbReference>
<proteinExistence type="predicted"/>
<organism evidence="3 4">
    <name type="scientific">Prosthecomicrobium pneumaticum</name>
    <dbReference type="NCBI Taxonomy" id="81895"/>
    <lineage>
        <taxon>Bacteria</taxon>
        <taxon>Pseudomonadati</taxon>
        <taxon>Pseudomonadota</taxon>
        <taxon>Alphaproteobacteria</taxon>
        <taxon>Hyphomicrobiales</taxon>
        <taxon>Kaistiaceae</taxon>
        <taxon>Prosthecomicrobium</taxon>
    </lineage>
</organism>
<dbReference type="InterPro" id="IPR001296">
    <property type="entry name" value="Glyco_trans_1"/>
</dbReference>
<dbReference type="PANTHER" id="PTHR12526">
    <property type="entry name" value="GLYCOSYLTRANSFERASE"/>
    <property type="match status" value="1"/>
</dbReference>
<dbReference type="InterPro" id="IPR028098">
    <property type="entry name" value="Glyco_trans_4-like_N"/>
</dbReference>
<evidence type="ECO:0000259" key="2">
    <source>
        <dbReference type="Pfam" id="PF13439"/>
    </source>
</evidence>
<dbReference type="RefSeq" id="WP_183855835.1">
    <property type="nucleotide sequence ID" value="NZ_JACHOO010000004.1"/>
</dbReference>
<evidence type="ECO:0000259" key="1">
    <source>
        <dbReference type="Pfam" id="PF00534"/>
    </source>
</evidence>
<sequence length="440" mass="48720">MPRPEPARKIRVLVVSHAHPALSLGGAEIASHNLHKGLNALAGAESVFLARVGHPIPRHGATALMSLRQAASEILFHNDEYDHFYLSNRNTDEIERDLIRFVRDLAPDVVHFHHVLGLGLETLAAIRAALPKATILVTFHEFLSICHHHGQMVKTKGTLCERASPTECNRCFPEVPAAKFLRREHLVRAMLDLADAYVSPSAFLAQRFVEWGLPAARMHVIENGIDVAETAEPRPLAAGGRRGRFAFFGQMTPFKGIDVLIDAVARVPEKIWGEDARLLIFGGNLEAQPPGFQEKMKKLIEEAGARVRFYGAYRNAEMPRLMRSVDWVVMPSIWWENSPVVIQEAFHHGRPLIVSNIGGMAEKVRDGEDGLHFRVGSAEDLADRFAEVLSEPALFDGLRGTMRRPLSHLDCARAHLDLYRALGARGRAAARAAPLEAVPA</sequence>
<feature type="domain" description="Glycosyl transferase family 1" evidence="1">
    <location>
        <begin position="240"/>
        <end position="392"/>
    </location>
</feature>
<dbReference type="AlphaFoldDB" id="A0A7W9FM89"/>
<dbReference type="PANTHER" id="PTHR12526:SF635">
    <property type="entry name" value="GLYCOSYL TRANSFERASE GROUP 1"/>
    <property type="match status" value="1"/>
</dbReference>
<reference evidence="3 4" key="1">
    <citation type="submission" date="2020-08" db="EMBL/GenBank/DDBJ databases">
        <title>Genomic Encyclopedia of Type Strains, Phase IV (KMG-IV): sequencing the most valuable type-strain genomes for metagenomic binning, comparative biology and taxonomic classification.</title>
        <authorList>
            <person name="Goeker M."/>
        </authorList>
    </citation>
    <scope>NUCLEOTIDE SEQUENCE [LARGE SCALE GENOMIC DNA]</scope>
    <source>
        <strain evidence="3 4">DSM 16268</strain>
    </source>
</reference>
<evidence type="ECO:0000313" key="3">
    <source>
        <dbReference type="EMBL" id="MBB5753226.1"/>
    </source>
</evidence>
<name>A0A7W9FM89_9HYPH</name>
<keyword evidence="4" id="KW-1185">Reference proteome</keyword>
<feature type="domain" description="Glycosyltransferase subfamily 4-like N-terminal" evidence="2">
    <location>
        <begin position="25"/>
        <end position="228"/>
    </location>
</feature>
<keyword evidence="3" id="KW-0808">Transferase</keyword>
<gene>
    <name evidence="3" type="ORF">GGQ63_002292</name>
</gene>
<dbReference type="SUPFAM" id="SSF53756">
    <property type="entry name" value="UDP-Glycosyltransferase/glycogen phosphorylase"/>
    <property type="match status" value="1"/>
</dbReference>
<protein>
    <submittedName>
        <fullName evidence="3">Glycosyltransferase involved in cell wall biosynthesis</fullName>
    </submittedName>
</protein>
<dbReference type="CDD" id="cd03823">
    <property type="entry name" value="GT4_ExpE7-like"/>
    <property type="match status" value="1"/>
</dbReference>
<dbReference type="GO" id="GO:0016757">
    <property type="term" value="F:glycosyltransferase activity"/>
    <property type="evidence" value="ECO:0007669"/>
    <property type="project" value="InterPro"/>
</dbReference>
<accession>A0A7W9FM89</accession>
<dbReference type="Proteomes" id="UP000523821">
    <property type="component" value="Unassembled WGS sequence"/>
</dbReference>
<dbReference type="Pfam" id="PF13439">
    <property type="entry name" value="Glyco_transf_4"/>
    <property type="match status" value="1"/>
</dbReference>
<comment type="caution">
    <text evidence="3">The sequence shown here is derived from an EMBL/GenBank/DDBJ whole genome shotgun (WGS) entry which is preliminary data.</text>
</comment>
<dbReference type="Gene3D" id="3.40.50.2000">
    <property type="entry name" value="Glycogen Phosphorylase B"/>
    <property type="match status" value="2"/>
</dbReference>
<dbReference type="Pfam" id="PF00534">
    <property type="entry name" value="Glycos_transf_1"/>
    <property type="match status" value="1"/>
</dbReference>